<comment type="caution">
    <text evidence="1">The sequence shown here is derived from an EMBL/GenBank/DDBJ whole genome shotgun (WGS) entry which is preliminary data.</text>
</comment>
<dbReference type="GO" id="GO:0046982">
    <property type="term" value="F:protein heterodimerization activity"/>
    <property type="evidence" value="ECO:0007669"/>
    <property type="project" value="InterPro"/>
</dbReference>
<proteinExistence type="predicted"/>
<reference evidence="1 2" key="1">
    <citation type="submission" date="2024-05" db="EMBL/GenBank/DDBJ databases">
        <authorList>
            <person name="Wallberg A."/>
        </authorList>
    </citation>
    <scope>NUCLEOTIDE SEQUENCE [LARGE SCALE GENOMIC DNA]</scope>
</reference>
<protein>
    <recommendedName>
        <fullName evidence="3">Centromere protein W</fullName>
    </recommendedName>
</protein>
<dbReference type="AlphaFoldDB" id="A0AAV2R9C1"/>
<sequence length="100" mass="11756">MKVPSRIYTQRIIAKHNVKKTNIDIQLTQEANALFYLYKILFIKQIAEKANMEGYKKSERQIRKKHVAAVVEEVLENFTMDQLNNTTINTPKKSNVFTKR</sequence>
<evidence type="ECO:0008006" key="3">
    <source>
        <dbReference type="Google" id="ProtNLM"/>
    </source>
</evidence>
<dbReference type="Gene3D" id="1.10.20.10">
    <property type="entry name" value="Histone, subunit A"/>
    <property type="match status" value="1"/>
</dbReference>
<keyword evidence="2" id="KW-1185">Reference proteome</keyword>
<evidence type="ECO:0000313" key="2">
    <source>
        <dbReference type="Proteomes" id="UP001497623"/>
    </source>
</evidence>
<dbReference type="Proteomes" id="UP001497623">
    <property type="component" value="Unassembled WGS sequence"/>
</dbReference>
<accession>A0AAV2R9C1</accession>
<name>A0AAV2R9C1_MEGNR</name>
<dbReference type="EMBL" id="CAXKWB010018774">
    <property type="protein sequence ID" value="CAL4121200.1"/>
    <property type="molecule type" value="Genomic_DNA"/>
</dbReference>
<gene>
    <name evidence="1" type="ORF">MNOR_LOCUS22371</name>
</gene>
<organism evidence="1 2">
    <name type="scientific">Meganyctiphanes norvegica</name>
    <name type="common">Northern krill</name>
    <name type="synonym">Thysanopoda norvegica</name>
    <dbReference type="NCBI Taxonomy" id="48144"/>
    <lineage>
        <taxon>Eukaryota</taxon>
        <taxon>Metazoa</taxon>
        <taxon>Ecdysozoa</taxon>
        <taxon>Arthropoda</taxon>
        <taxon>Crustacea</taxon>
        <taxon>Multicrustacea</taxon>
        <taxon>Malacostraca</taxon>
        <taxon>Eumalacostraca</taxon>
        <taxon>Eucarida</taxon>
        <taxon>Euphausiacea</taxon>
        <taxon>Euphausiidae</taxon>
        <taxon>Meganyctiphanes</taxon>
    </lineage>
</organism>
<dbReference type="InterPro" id="IPR009072">
    <property type="entry name" value="Histone-fold"/>
</dbReference>
<evidence type="ECO:0000313" key="1">
    <source>
        <dbReference type="EMBL" id="CAL4121200.1"/>
    </source>
</evidence>